<dbReference type="Proteomes" id="UP000298493">
    <property type="component" value="Unassembled WGS sequence"/>
</dbReference>
<evidence type="ECO:0000313" key="1">
    <source>
        <dbReference type="EMBL" id="TID26900.1"/>
    </source>
</evidence>
<organism evidence="1 2">
    <name type="scientific">Venturia nashicola</name>
    <dbReference type="NCBI Taxonomy" id="86259"/>
    <lineage>
        <taxon>Eukaryota</taxon>
        <taxon>Fungi</taxon>
        <taxon>Dikarya</taxon>
        <taxon>Ascomycota</taxon>
        <taxon>Pezizomycotina</taxon>
        <taxon>Dothideomycetes</taxon>
        <taxon>Pleosporomycetidae</taxon>
        <taxon>Venturiales</taxon>
        <taxon>Venturiaceae</taxon>
        <taxon>Venturia</taxon>
    </lineage>
</organism>
<comment type="caution">
    <text evidence="1">The sequence shown here is derived from an EMBL/GenBank/DDBJ whole genome shotgun (WGS) entry which is preliminary data.</text>
</comment>
<name>A0A4Z1PDP7_9PEZI</name>
<accession>A0A4Z1PDP7</accession>
<dbReference type="EMBL" id="SNSC02000002">
    <property type="protein sequence ID" value="TID26900.1"/>
    <property type="molecule type" value="Genomic_DNA"/>
</dbReference>
<reference evidence="1 2" key="1">
    <citation type="submission" date="2019-04" db="EMBL/GenBank/DDBJ databases">
        <title>High contiguity whole genome sequence and gene annotation resource for two Venturia nashicola isolates.</title>
        <authorList>
            <person name="Prokchorchik M."/>
            <person name="Won K."/>
            <person name="Lee Y."/>
            <person name="Choi E.D."/>
            <person name="Segonzac C."/>
            <person name="Sohn K.H."/>
        </authorList>
    </citation>
    <scope>NUCLEOTIDE SEQUENCE [LARGE SCALE GENOMIC DNA]</scope>
    <source>
        <strain evidence="1 2">PRI2</strain>
    </source>
</reference>
<evidence type="ECO:0000313" key="2">
    <source>
        <dbReference type="Proteomes" id="UP000298493"/>
    </source>
</evidence>
<protein>
    <submittedName>
        <fullName evidence="1">Uncharacterized protein</fullName>
    </submittedName>
</protein>
<keyword evidence="2" id="KW-1185">Reference proteome</keyword>
<dbReference type="AlphaFoldDB" id="A0A4Z1PDP7"/>
<sequence>MSSSSLQHIPTNFQQQISAHVNKNHRQGHGLESGVLILAPLTECFSSLNIVDLLFSAIPLHSPRAHYQQVT</sequence>
<gene>
    <name evidence="1" type="ORF">E6O75_ATG01393</name>
</gene>
<proteinExistence type="predicted"/>